<keyword evidence="2" id="KW-0732">Signal</keyword>
<dbReference type="InterPro" id="IPR042278">
    <property type="entry name" value="Mfa-like_1_N"/>
</dbReference>
<feature type="chain" id="PRO_5029623900" evidence="2">
    <location>
        <begin position="21"/>
        <end position="386"/>
    </location>
</feature>
<dbReference type="Proteomes" id="UP000441358">
    <property type="component" value="Unassembled WGS sequence"/>
</dbReference>
<feature type="signal peptide" evidence="2">
    <location>
        <begin position="1"/>
        <end position="20"/>
    </location>
</feature>
<dbReference type="InterPro" id="IPR025049">
    <property type="entry name" value="Mfa-like_1"/>
</dbReference>
<evidence type="ECO:0000313" key="3">
    <source>
        <dbReference type="EMBL" id="MRZ49545.1"/>
    </source>
</evidence>
<dbReference type="Gene3D" id="2.60.40.2620">
    <property type="entry name" value="Fimbrillin-like"/>
    <property type="match status" value="1"/>
</dbReference>
<sequence>MFYCMKKVFLLGAMAVAALASCSKDDVVDVNKGEGISFRASLDKALTRANVTKLENLAAFNVTAVGNGANYFTNLAVTSDDNGNTWKTASTYYWPGYQLAFFAYSPQTPAGTVSIDNSGKKITGFSPEQAVVNQKDLVISYNTGTKAANENTGVPMNFKHALSQIEVKAKCSNDKIKIEVIGVKLANAAAKADFTFPETETNTAYTLQQSQWADWSEKDVHDKAYMIQNLGTPVTLNGTAQSIMFGDDNFMLIPQQLTKWDGTAATTGAYLSVLCRIYGGENQDVLLYPQPTTSDDKTGKYAFAAVGINTNWEPGKKYTYTLDFCGNGGGAGEIDPNPTDPINPSNPNVDEEPIEGGQGGDPVLGAPIKFTVTVDNWADKPVEITM</sequence>
<organism evidence="3 4">
    <name type="scientific">Parabacteroides distasonis</name>
    <dbReference type="NCBI Taxonomy" id="823"/>
    <lineage>
        <taxon>Bacteria</taxon>
        <taxon>Pseudomonadati</taxon>
        <taxon>Bacteroidota</taxon>
        <taxon>Bacteroidia</taxon>
        <taxon>Bacteroidales</taxon>
        <taxon>Tannerellaceae</taxon>
        <taxon>Parabacteroides</taxon>
    </lineage>
</organism>
<evidence type="ECO:0000256" key="2">
    <source>
        <dbReference type="SAM" id="SignalP"/>
    </source>
</evidence>
<protein>
    <submittedName>
        <fullName evidence="3">Fimbrillin family protein</fullName>
    </submittedName>
</protein>
<name>A0A7K0HHL8_PARDI</name>
<dbReference type="AlphaFoldDB" id="A0A7K0HHL8"/>
<reference evidence="3 4" key="1">
    <citation type="journal article" date="2019" name="Nat. Med.">
        <title>A library of human gut bacterial isolates paired with longitudinal multiomics data enables mechanistic microbiome research.</title>
        <authorList>
            <person name="Poyet M."/>
            <person name="Groussin M."/>
            <person name="Gibbons S.M."/>
            <person name="Avila-Pacheco J."/>
            <person name="Jiang X."/>
            <person name="Kearney S.M."/>
            <person name="Perrotta A.R."/>
            <person name="Berdy B."/>
            <person name="Zhao S."/>
            <person name="Lieberman T.D."/>
            <person name="Swanson P.K."/>
            <person name="Smith M."/>
            <person name="Roesemann S."/>
            <person name="Alexander J.E."/>
            <person name="Rich S.A."/>
            <person name="Livny J."/>
            <person name="Vlamakis H."/>
            <person name="Clish C."/>
            <person name="Bullock K."/>
            <person name="Deik A."/>
            <person name="Scott J."/>
            <person name="Pierce K.A."/>
            <person name="Xavier R.J."/>
            <person name="Alm E.J."/>
        </authorList>
    </citation>
    <scope>NUCLEOTIDE SEQUENCE [LARGE SCALE GENOMIC DNA]</scope>
    <source>
        <strain evidence="3 4">BIOML-A32</strain>
    </source>
</reference>
<dbReference type="EMBL" id="WKMC01000002">
    <property type="protein sequence ID" value="MRZ49545.1"/>
    <property type="molecule type" value="Genomic_DNA"/>
</dbReference>
<dbReference type="PROSITE" id="PS51257">
    <property type="entry name" value="PROKAR_LIPOPROTEIN"/>
    <property type="match status" value="1"/>
</dbReference>
<evidence type="ECO:0000313" key="4">
    <source>
        <dbReference type="Proteomes" id="UP000441358"/>
    </source>
</evidence>
<dbReference type="Pfam" id="PF13149">
    <property type="entry name" value="Mfa_like_1"/>
    <property type="match status" value="1"/>
</dbReference>
<feature type="region of interest" description="Disordered" evidence="1">
    <location>
        <begin position="331"/>
        <end position="360"/>
    </location>
</feature>
<gene>
    <name evidence="3" type="ORF">GKD66_04690</name>
</gene>
<accession>A0A7K0HHL8</accession>
<evidence type="ECO:0000256" key="1">
    <source>
        <dbReference type="SAM" id="MobiDB-lite"/>
    </source>
</evidence>
<proteinExistence type="predicted"/>
<dbReference type="CDD" id="cd13120">
    <property type="entry name" value="BF2867_like_N"/>
    <property type="match status" value="1"/>
</dbReference>
<comment type="caution">
    <text evidence="3">The sequence shown here is derived from an EMBL/GenBank/DDBJ whole genome shotgun (WGS) entry which is preliminary data.</text>
</comment>